<evidence type="ECO:0000256" key="1">
    <source>
        <dbReference type="ARBA" id="ARBA00022737"/>
    </source>
</evidence>
<protein>
    <recommendedName>
        <fullName evidence="4">Apple domain-containing protein</fullName>
    </recommendedName>
</protein>
<dbReference type="PROSITE" id="PS50948">
    <property type="entry name" value="PAN"/>
    <property type="match status" value="3"/>
</dbReference>
<dbReference type="InParanoid" id="I3JAR3"/>
<reference evidence="6" key="1">
    <citation type="submission" date="2012-01" db="EMBL/GenBank/DDBJ databases">
        <title>The Genome Sequence of Oreochromis niloticus (Nile Tilapia).</title>
        <authorList>
            <consortium name="Broad Institute Genome Assembly Team"/>
            <consortium name="Broad Institute Sequencing Platform"/>
            <person name="Di Palma F."/>
            <person name="Johnson J."/>
            <person name="Lander E.S."/>
            <person name="Lindblad-Toh K."/>
        </authorList>
    </citation>
    <scope>NUCLEOTIDE SEQUENCE [LARGE SCALE GENOMIC DNA]</scope>
</reference>
<feature type="chain" id="PRO_5025434208" description="Apple domain-containing protein" evidence="3">
    <location>
        <begin position="23"/>
        <end position="371"/>
    </location>
</feature>
<feature type="domain" description="Apple" evidence="4">
    <location>
        <begin position="206"/>
        <end position="280"/>
    </location>
</feature>
<proteinExistence type="predicted"/>
<dbReference type="GO" id="GO:0005576">
    <property type="term" value="C:extracellular region"/>
    <property type="evidence" value="ECO:0007669"/>
    <property type="project" value="InterPro"/>
</dbReference>
<dbReference type="InterPro" id="IPR000177">
    <property type="entry name" value="Apple"/>
</dbReference>
<feature type="signal peptide" evidence="3">
    <location>
        <begin position="1"/>
        <end position="22"/>
    </location>
</feature>
<evidence type="ECO:0000259" key="4">
    <source>
        <dbReference type="PROSITE" id="PS50948"/>
    </source>
</evidence>
<dbReference type="InterPro" id="IPR003609">
    <property type="entry name" value="Pan_app"/>
</dbReference>
<feature type="domain" description="Apple" evidence="4">
    <location>
        <begin position="23"/>
        <end position="106"/>
    </location>
</feature>
<evidence type="ECO:0000313" key="6">
    <source>
        <dbReference type="Proteomes" id="UP000005207"/>
    </source>
</evidence>
<dbReference type="HOGENOM" id="CLU_063476_0_0_1"/>
<dbReference type="Proteomes" id="UP000005207">
    <property type="component" value="Linkage group LG22"/>
</dbReference>
<dbReference type="AlphaFoldDB" id="I3JAR3"/>
<dbReference type="SUPFAM" id="SSF57414">
    <property type="entry name" value="Hairpin loop containing domain-like"/>
    <property type="match status" value="2"/>
</dbReference>
<evidence type="ECO:0000313" key="5">
    <source>
        <dbReference type="Ensembl" id="ENSONIP00000005953.2"/>
    </source>
</evidence>
<feature type="domain" description="Apple" evidence="4">
    <location>
        <begin position="113"/>
        <end position="186"/>
    </location>
</feature>
<dbReference type="eggNOG" id="KOG3627">
    <property type="taxonomic scope" value="Eukaryota"/>
</dbReference>
<evidence type="ECO:0000256" key="2">
    <source>
        <dbReference type="ARBA" id="ARBA00023157"/>
    </source>
</evidence>
<keyword evidence="2" id="KW-1015">Disulfide bond</keyword>
<dbReference type="PANTHER" id="PTHR33946:SF4">
    <property type="entry name" value="COAGULATION FACTOR XI"/>
    <property type="match status" value="1"/>
</dbReference>
<name>I3JAR3_ORENI</name>
<gene>
    <name evidence="5" type="primary">LOC100712382</name>
</gene>
<reference evidence="5" key="3">
    <citation type="submission" date="2025-09" db="UniProtKB">
        <authorList>
            <consortium name="Ensembl"/>
        </authorList>
    </citation>
    <scope>IDENTIFICATION</scope>
</reference>
<dbReference type="CDD" id="cd01100">
    <property type="entry name" value="APPLE_Factor_XI_like"/>
    <property type="match status" value="4"/>
</dbReference>
<accession>I3JAR3</accession>
<dbReference type="PROSITE" id="PS00495">
    <property type="entry name" value="APPLE"/>
    <property type="match status" value="1"/>
</dbReference>
<dbReference type="Gene3D" id="3.50.4.10">
    <property type="entry name" value="Hepatocyte Growth Factor"/>
    <property type="match status" value="4"/>
</dbReference>
<dbReference type="SMART" id="SM00223">
    <property type="entry name" value="APPLE"/>
    <property type="match status" value="4"/>
</dbReference>
<dbReference type="Pfam" id="PF00024">
    <property type="entry name" value="PAN_1"/>
    <property type="match status" value="3"/>
</dbReference>
<dbReference type="GO" id="GO:0006508">
    <property type="term" value="P:proteolysis"/>
    <property type="evidence" value="ECO:0007669"/>
    <property type="project" value="InterPro"/>
</dbReference>
<dbReference type="GeneTree" id="ENSGT00940000158569"/>
<dbReference type="STRING" id="8128.ENSONIP00000005953"/>
<keyword evidence="6" id="KW-1185">Reference proteome</keyword>
<dbReference type="Ensembl" id="ENSONIT00000005957.2">
    <property type="protein sequence ID" value="ENSONIP00000005953.2"/>
    <property type="gene ID" value="ENSONIG00000004728.2"/>
</dbReference>
<dbReference type="PRINTS" id="PR00005">
    <property type="entry name" value="APPLEDOMAIN"/>
</dbReference>
<keyword evidence="1" id="KW-0677">Repeat</keyword>
<dbReference type="PANTHER" id="PTHR33946">
    <property type="match status" value="1"/>
</dbReference>
<reference evidence="5" key="2">
    <citation type="submission" date="2025-08" db="UniProtKB">
        <authorList>
            <consortium name="Ensembl"/>
        </authorList>
    </citation>
    <scope>IDENTIFICATION</scope>
</reference>
<organism evidence="5 6">
    <name type="scientific">Oreochromis niloticus</name>
    <name type="common">Nile tilapia</name>
    <name type="synonym">Tilapia nilotica</name>
    <dbReference type="NCBI Taxonomy" id="8128"/>
    <lineage>
        <taxon>Eukaryota</taxon>
        <taxon>Metazoa</taxon>
        <taxon>Chordata</taxon>
        <taxon>Craniata</taxon>
        <taxon>Vertebrata</taxon>
        <taxon>Euteleostomi</taxon>
        <taxon>Actinopterygii</taxon>
        <taxon>Neopterygii</taxon>
        <taxon>Teleostei</taxon>
        <taxon>Neoteleostei</taxon>
        <taxon>Acanthomorphata</taxon>
        <taxon>Ovalentaria</taxon>
        <taxon>Cichlomorphae</taxon>
        <taxon>Cichliformes</taxon>
        <taxon>Cichlidae</taxon>
        <taxon>African cichlids</taxon>
        <taxon>Pseudocrenilabrinae</taxon>
        <taxon>Oreochromini</taxon>
        <taxon>Oreochromis</taxon>
    </lineage>
</organism>
<dbReference type="OMA" id="HRSCQFD"/>
<evidence type="ECO:0000256" key="3">
    <source>
        <dbReference type="SAM" id="SignalP"/>
    </source>
</evidence>
<dbReference type="Pfam" id="PF14295">
    <property type="entry name" value="PAN_4"/>
    <property type="match status" value="1"/>
</dbReference>
<keyword evidence="3" id="KW-0732">Signal</keyword>
<sequence>KMITHLIFVGLLALLSSSLSQACNPNILENMDFPGNDITFLYSPDVNHCQLLCTQHPSCLFFTFIRADWTHDDRHFYCYLKSTPSGEPSAQTPVQGATSGFSLKSCSPDPQPCLSEVYQNMDFPGADYRYLFTGDHEECQRVCTQDPACQFFTFAQENFSITTIRYKCHLKFSWTVPRTPVIERKAGVTSGFSQKMYQTQHFDKACQRKLFPNTGIPGRDIESLPAASPEHCQTLCSTHPRCTYFTYNRNTFHCYLKESTHEMVTRASDTGTSGLPHRSCQFDNNWARVAYEGVDFKGSDIRYELMDDADTCQKTCTEDPHCQFYTYVDETFFDRSYWRHCFLKRVITIPAPPKVITLTNVVSGFSLKNCA</sequence>